<protein>
    <recommendedName>
        <fullName evidence="7">Major facilitator superfamily (MFS) profile domain-containing protein</fullName>
    </recommendedName>
</protein>
<feature type="transmembrane region" description="Helical" evidence="6">
    <location>
        <begin position="204"/>
        <end position="225"/>
    </location>
</feature>
<dbReference type="InterPro" id="IPR036259">
    <property type="entry name" value="MFS_trans_sf"/>
</dbReference>
<dbReference type="PROSITE" id="PS50850">
    <property type="entry name" value="MFS"/>
    <property type="match status" value="1"/>
</dbReference>
<evidence type="ECO:0000256" key="2">
    <source>
        <dbReference type="ARBA" id="ARBA00022448"/>
    </source>
</evidence>
<comment type="caution">
    <text evidence="8">The sequence shown here is derived from an EMBL/GenBank/DDBJ whole genome shotgun (WGS) entry which is preliminary data.</text>
</comment>
<feature type="transmembrane region" description="Helical" evidence="6">
    <location>
        <begin position="232"/>
        <end position="249"/>
    </location>
</feature>
<evidence type="ECO:0000313" key="8">
    <source>
        <dbReference type="EMBL" id="CAE8581534.1"/>
    </source>
</evidence>
<keyword evidence="3 6" id="KW-0812">Transmembrane</keyword>
<dbReference type="GO" id="GO:0022857">
    <property type="term" value="F:transmembrane transporter activity"/>
    <property type="evidence" value="ECO:0007669"/>
    <property type="project" value="InterPro"/>
</dbReference>
<evidence type="ECO:0000256" key="5">
    <source>
        <dbReference type="ARBA" id="ARBA00023136"/>
    </source>
</evidence>
<dbReference type="GO" id="GO:0016020">
    <property type="term" value="C:membrane"/>
    <property type="evidence" value="ECO:0007669"/>
    <property type="project" value="UniProtKB-SubCell"/>
</dbReference>
<sequence>MLSFVAAASPSMGILIWMRALQAVAWSVAITGMSTWYIEFLPTKGRGTLMAAYSLGWPLGRGLVILTASLTDEAWQPLMLLGAAGFAALSVTMFFATESPRFLVAKGRLSEANAVLGHLYRVNGQDAWDPETRLCLDQASGCQQIADNTIGHWTGVNMLFRTHRRLLVFALTLFGILASTTTLLDTWGPEVYREMLSPTDGELPHGVLALFNLGDLAGTVLSMFVIDRIGRFGSFVIGFFVQGSFLLIMGSSSSMRSAVCVMVLGTLASSCRSFGWESAQMWTLEAFPTEVRALALGIATAFMRILSIGSLKISASYVGYLRPEQSLQILGTLLLCGGVISTMMLPKETAKLPISEGISAPPADWAQKLLP</sequence>
<feature type="transmembrane region" description="Helical" evidence="6">
    <location>
        <begin position="50"/>
        <end position="68"/>
    </location>
</feature>
<name>A0A813D799_POLGL</name>
<dbReference type="AlphaFoldDB" id="A0A813D799"/>
<evidence type="ECO:0000256" key="3">
    <source>
        <dbReference type="ARBA" id="ARBA00022692"/>
    </source>
</evidence>
<dbReference type="OrthoDB" id="4139357at2759"/>
<dbReference type="Gene3D" id="1.20.1250.20">
    <property type="entry name" value="MFS general substrate transporter like domains"/>
    <property type="match status" value="1"/>
</dbReference>
<gene>
    <name evidence="8" type="ORF">PGLA1383_LOCUS559</name>
</gene>
<dbReference type="Proteomes" id="UP000654075">
    <property type="component" value="Unassembled WGS sequence"/>
</dbReference>
<evidence type="ECO:0000259" key="7">
    <source>
        <dbReference type="PROSITE" id="PS50850"/>
    </source>
</evidence>
<feature type="transmembrane region" description="Helical" evidence="6">
    <location>
        <begin position="20"/>
        <end position="38"/>
    </location>
</feature>
<evidence type="ECO:0000256" key="4">
    <source>
        <dbReference type="ARBA" id="ARBA00022989"/>
    </source>
</evidence>
<feature type="transmembrane region" description="Helical" evidence="6">
    <location>
        <begin position="74"/>
        <end position="96"/>
    </location>
</feature>
<accession>A0A813D799</accession>
<dbReference type="EMBL" id="CAJNNV010000127">
    <property type="protein sequence ID" value="CAE8581534.1"/>
    <property type="molecule type" value="Genomic_DNA"/>
</dbReference>
<comment type="subcellular location">
    <subcellularLocation>
        <location evidence="1">Membrane</location>
        <topology evidence="1">Multi-pass membrane protein</topology>
    </subcellularLocation>
</comment>
<evidence type="ECO:0000256" key="6">
    <source>
        <dbReference type="SAM" id="Phobius"/>
    </source>
</evidence>
<keyword evidence="9" id="KW-1185">Reference proteome</keyword>
<dbReference type="SUPFAM" id="SSF103473">
    <property type="entry name" value="MFS general substrate transporter"/>
    <property type="match status" value="1"/>
</dbReference>
<dbReference type="InterPro" id="IPR005828">
    <property type="entry name" value="MFS_sugar_transport-like"/>
</dbReference>
<proteinExistence type="predicted"/>
<evidence type="ECO:0000256" key="1">
    <source>
        <dbReference type="ARBA" id="ARBA00004141"/>
    </source>
</evidence>
<organism evidence="8 9">
    <name type="scientific">Polarella glacialis</name>
    <name type="common">Dinoflagellate</name>
    <dbReference type="NCBI Taxonomy" id="89957"/>
    <lineage>
        <taxon>Eukaryota</taxon>
        <taxon>Sar</taxon>
        <taxon>Alveolata</taxon>
        <taxon>Dinophyceae</taxon>
        <taxon>Suessiales</taxon>
        <taxon>Suessiaceae</taxon>
        <taxon>Polarella</taxon>
    </lineage>
</organism>
<dbReference type="Pfam" id="PF00083">
    <property type="entry name" value="Sugar_tr"/>
    <property type="match status" value="1"/>
</dbReference>
<keyword evidence="4 6" id="KW-1133">Transmembrane helix</keyword>
<reference evidence="8" key="1">
    <citation type="submission" date="2021-02" db="EMBL/GenBank/DDBJ databases">
        <authorList>
            <person name="Dougan E. K."/>
            <person name="Rhodes N."/>
            <person name="Thang M."/>
            <person name="Chan C."/>
        </authorList>
    </citation>
    <scope>NUCLEOTIDE SEQUENCE</scope>
</reference>
<dbReference type="PANTHER" id="PTHR23511:SF34">
    <property type="entry name" value="SYNAPTIC VESICLE GLYCOPROTEIN 2"/>
    <property type="match status" value="1"/>
</dbReference>
<feature type="domain" description="Major facilitator superfamily (MFS) profile" evidence="7">
    <location>
        <begin position="1"/>
        <end position="349"/>
    </location>
</feature>
<evidence type="ECO:0000313" key="9">
    <source>
        <dbReference type="Proteomes" id="UP000654075"/>
    </source>
</evidence>
<dbReference type="InterPro" id="IPR020846">
    <property type="entry name" value="MFS_dom"/>
</dbReference>
<keyword evidence="5 6" id="KW-0472">Membrane</keyword>
<feature type="transmembrane region" description="Helical" evidence="6">
    <location>
        <begin position="166"/>
        <end position="184"/>
    </location>
</feature>
<keyword evidence="2" id="KW-0813">Transport</keyword>
<dbReference type="PANTHER" id="PTHR23511">
    <property type="entry name" value="SYNAPTIC VESICLE GLYCOPROTEIN 2"/>
    <property type="match status" value="1"/>
</dbReference>